<dbReference type="PANTHER" id="PTHR43404:SF2">
    <property type="entry name" value="LIPOPOLYSACCHARIDE CHOLINEPHOSPHOTRANSFERASE LICD"/>
    <property type="match status" value="1"/>
</dbReference>
<dbReference type="RefSeq" id="WP_026042019.1">
    <property type="nucleotide sequence ID" value="NZ_CP013124.1"/>
</dbReference>
<proteinExistence type="predicted"/>
<organism evidence="2 3">
    <name type="scientific">Ectopseudomonas mendocina S5.2</name>
    <dbReference type="NCBI Taxonomy" id="1225174"/>
    <lineage>
        <taxon>Bacteria</taxon>
        <taxon>Pseudomonadati</taxon>
        <taxon>Pseudomonadota</taxon>
        <taxon>Gammaproteobacteria</taxon>
        <taxon>Pseudomonadales</taxon>
        <taxon>Pseudomonadaceae</taxon>
        <taxon>Ectopseudomonas</taxon>
    </lineage>
</organism>
<name>A0ABM5VVT3_ECTME</name>
<reference evidence="2 3" key="1">
    <citation type="submission" date="2015-11" db="EMBL/GenBank/DDBJ databases">
        <authorList>
            <person name="Chong T.M."/>
            <person name="Chan K.G."/>
            <person name="Dessaux Y."/>
        </authorList>
    </citation>
    <scope>NUCLEOTIDE SEQUENCE [LARGE SCALE GENOMIC DNA]</scope>
    <source>
        <strain evidence="2 3">S5.2</strain>
    </source>
</reference>
<evidence type="ECO:0000259" key="1">
    <source>
        <dbReference type="Pfam" id="PF04991"/>
    </source>
</evidence>
<evidence type="ECO:0000313" key="3">
    <source>
        <dbReference type="Proteomes" id="UP000028530"/>
    </source>
</evidence>
<accession>A0ABM5VVT3</accession>
<gene>
    <name evidence="2" type="ORF">DW68_009495</name>
</gene>
<dbReference type="Proteomes" id="UP000028530">
    <property type="component" value="Chromosome"/>
</dbReference>
<evidence type="ECO:0000313" key="2">
    <source>
        <dbReference type="EMBL" id="ALN18854.1"/>
    </source>
</evidence>
<dbReference type="GeneID" id="57606096"/>
<dbReference type="Gene3D" id="3.40.50.720">
    <property type="entry name" value="NAD(P)-binding Rossmann-like Domain"/>
    <property type="match status" value="1"/>
</dbReference>
<protein>
    <recommendedName>
        <fullName evidence="1">LicD/FKTN/FKRP nucleotidyltransferase domain-containing protein</fullName>
    </recommendedName>
</protein>
<sequence length="305" mass="33784">MIPDFLKDKRLVLFGAGRVALRFFSSFPELNVIAFADNDSKKQGTLVGHVPIIAPENIASLDYDLVMISTGWLDSISSQLRDLGIPAERIILPPKNLLAVNGGVKPFSDAVTKALAVEVMSGVSRFSAAHEIPIMLDFGTLLGAVRDGDLIAWDDDIDLSINDVDFPLIVEHLDELRSFFPDREGLVVDISVIRSEGVVTGVLTTFKSAPDSTPIVPFEVGFVRRVFEAGKSITKSAGPEFIAPEQHFRALDRMQFLGAQFYTPHDVQGYLTFVYGDWQTPKQNTTLAEYPMQEPEYREISISKY</sequence>
<feature type="domain" description="LicD/FKTN/FKRP nucleotidyltransferase" evidence="1">
    <location>
        <begin position="129"/>
        <end position="175"/>
    </location>
</feature>
<dbReference type="Pfam" id="PF04991">
    <property type="entry name" value="LicD"/>
    <property type="match status" value="1"/>
</dbReference>
<dbReference type="PANTHER" id="PTHR43404">
    <property type="entry name" value="LIPOPOLYSACCHARIDE CHOLINEPHOSPHOTRANSFERASE LICD"/>
    <property type="match status" value="1"/>
</dbReference>
<dbReference type="InterPro" id="IPR007074">
    <property type="entry name" value="LicD/FKTN/FKRP_NTP_transf"/>
</dbReference>
<dbReference type="InterPro" id="IPR052942">
    <property type="entry name" value="LPS_cholinephosphotransferase"/>
</dbReference>
<dbReference type="EMBL" id="CP013124">
    <property type="protein sequence ID" value="ALN18854.1"/>
    <property type="molecule type" value="Genomic_DNA"/>
</dbReference>
<keyword evidence="3" id="KW-1185">Reference proteome</keyword>